<dbReference type="GO" id="GO:0015031">
    <property type="term" value="P:protein transport"/>
    <property type="evidence" value="ECO:0007669"/>
    <property type="project" value="UniProtKB-KW"/>
</dbReference>
<dbReference type="Pfam" id="PF16474">
    <property type="entry name" value="KIND"/>
    <property type="match status" value="1"/>
</dbReference>
<keyword evidence="6" id="KW-1003">Cell membrane</keyword>
<keyword evidence="9" id="KW-0653">Protein transport</keyword>
<feature type="domain" description="WH2" evidence="14">
    <location>
        <begin position="278"/>
        <end position="295"/>
    </location>
</feature>
<name>A0A7I8W3R5_9ANNE</name>
<dbReference type="AlphaFoldDB" id="A0A7I8W3R5"/>
<evidence type="ECO:0000259" key="15">
    <source>
        <dbReference type="PROSITE" id="PS51377"/>
    </source>
</evidence>
<comment type="caution">
    <text evidence="16">The sequence shown here is derived from an EMBL/GenBank/DDBJ whole genome shotgun (WGS) entry which is preliminary data.</text>
</comment>
<dbReference type="GO" id="GO:0003779">
    <property type="term" value="F:actin binding"/>
    <property type="evidence" value="ECO:0007669"/>
    <property type="project" value="UniProtKB-KW"/>
</dbReference>
<keyword evidence="17" id="KW-1185">Reference proteome</keyword>
<dbReference type="GO" id="GO:0036089">
    <property type="term" value="P:cleavage furrow formation"/>
    <property type="evidence" value="ECO:0007669"/>
    <property type="project" value="TreeGrafter"/>
</dbReference>
<comment type="subcellular location">
    <subcellularLocation>
        <location evidence="3">Cell membrane</location>
        <topology evidence="3">Peripheral membrane protein</topology>
        <orientation evidence="3">Cytoplasmic side</orientation>
    </subcellularLocation>
    <subcellularLocation>
        <location evidence="2">Cytoplasm</location>
        <location evidence="2">Cytoskeleton</location>
    </subcellularLocation>
    <subcellularLocation>
        <location evidence="1">Cytoplasmic vesicle membrane</location>
        <topology evidence="1">Peripheral membrane protein</topology>
        <orientation evidence="1">Cytoplasmic side</orientation>
    </subcellularLocation>
</comment>
<evidence type="ECO:0000259" key="14">
    <source>
        <dbReference type="PROSITE" id="PS51082"/>
    </source>
</evidence>
<dbReference type="PROSITE" id="PS51377">
    <property type="entry name" value="KIND"/>
    <property type="match status" value="1"/>
</dbReference>
<evidence type="ECO:0000256" key="5">
    <source>
        <dbReference type="ARBA" id="ARBA00022448"/>
    </source>
</evidence>
<feature type="domain" description="KIND" evidence="15">
    <location>
        <begin position="3"/>
        <end position="159"/>
    </location>
</feature>
<evidence type="ECO:0000256" key="1">
    <source>
        <dbReference type="ARBA" id="ARBA00004180"/>
    </source>
</evidence>
<dbReference type="GO" id="GO:0051639">
    <property type="term" value="P:actin filament network formation"/>
    <property type="evidence" value="ECO:0007669"/>
    <property type="project" value="TreeGrafter"/>
</dbReference>
<evidence type="ECO:0000256" key="12">
    <source>
        <dbReference type="ARBA" id="ARBA00023212"/>
    </source>
</evidence>
<dbReference type="InterPro" id="IPR003124">
    <property type="entry name" value="WH2_dom"/>
</dbReference>
<evidence type="ECO:0000256" key="13">
    <source>
        <dbReference type="ARBA" id="ARBA00023329"/>
    </source>
</evidence>
<dbReference type="GO" id="GO:0005856">
    <property type="term" value="C:cytoskeleton"/>
    <property type="evidence" value="ECO:0007669"/>
    <property type="project" value="UniProtKB-SubCell"/>
</dbReference>
<dbReference type="PANTHER" id="PTHR21345">
    <property type="entry name" value="SPIRE"/>
    <property type="match status" value="1"/>
</dbReference>
<keyword evidence="10" id="KW-0472">Membrane</keyword>
<sequence>MEKSLEDILYAFNAPLSEEQAWAVCHQCLIYLIKVDKSYRRFRGLNSVIIGPNGNVVRIKGDEDGSEKEVTKCLGALVYQTIDWGLSEEESNEISPELTFLIEELIRGDDSFEKDEGIDTEESPSYFSLSSALKICKERHVEEHYKAVCRAIITEANELSEFLDKISNESVDELNRTDWAKLWIQLMKELRMGVKLKSIEIEKQRNCHYELTPYEILMADIRDKRYHLNKIMVNGDIPQHASKTDARSVIMDFIRSRPPLKPAGERVLKPKKSPKLLVREELMQQIKRGVSLKTTPSSKLAIVAKKNLKKIEPIDFVDFEDWESEDDLDENDLVEERDCQTPTMDTDKYNIEEEIEKKLTTLRPKRKLDEEENSRPNSLNLEDKRIEKECAGKDYDEKENVENCPLADNEKNNNDFREETPKNNKIKLIVSDDLLQPLTPLSPNGGNISESERTCRKRELRKRHSLTAINFTPKFSVNLPLEHFSRIPAYTLGPSSSLRYPVENHYGSAPNSPERGRKLPFVTDLLNHISAKRSKVPICIDCKDLVFQIVKASRNTLYTIGNSSSVPFADHHDGDLIGTI</sequence>
<evidence type="ECO:0000313" key="16">
    <source>
        <dbReference type="EMBL" id="CAD5122836.1"/>
    </source>
</evidence>
<dbReference type="GO" id="GO:0048193">
    <property type="term" value="P:Golgi vesicle transport"/>
    <property type="evidence" value="ECO:0007669"/>
    <property type="project" value="TreeGrafter"/>
</dbReference>
<dbReference type="SMART" id="SM00750">
    <property type="entry name" value="KIND"/>
    <property type="match status" value="1"/>
</dbReference>
<keyword evidence="5" id="KW-0813">Transport</keyword>
<dbReference type="GO" id="GO:0005938">
    <property type="term" value="C:cell cortex"/>
    <property type="evidence" value="ECO:0007669"/>
    <property type="project" value="TreeGrafter"/>
</dbReference>
<dbReference type="GO" id="GO:0040038">
    <property type="term" value="P:polar body extrusion after meiotic divisions"/>
    <property type="evidence" value="ECO:0007669"/>
    <property type="project" value="TreeGrafter"/>
</dbReference>
<organism evidence="16 17">
    <name type="scientific">Dimorphilus gyrociliatus</name>
    <dbReference type="NCBI Taxonomy" id="2664684"/>
    <lineage>
        <taxon>Eukaryota</taxon>
        <taxon>Metazoa</taxon>
        <taxon>Spiralia</taxon>
        <taxon>Lophotrochozoa</taxon>
        <taxon>Annelida</taxon>
        <taxon>Polychaeta</taxon>
        <taxon>Polychaeta incertae sedis</taxon>
        <taxon>Dinophilidae</taxon>
        <taxon>Dimorphilus</taxon>
    </lineage>
</organism>
<evidence type="ECO:0000313" key="17">
    <source>
        <dbReference type="Proteomes" id="UP000549394"/>
    </source>
</evidence>
<evidence type="ECO:0000256" key="10">
    <source>
        <dbReference type="ARBA" id="ARBA00023136"/>
    </source>
</evidence>
<dbReference type="GO" id="GO:0030659">
    <property type="term" value="C:cytoplasmic vesicle membrane"/>
    <property type="evidence" value="ECO:0007669"/>
    <property type="project" value="UniProtKB-SubCell"/>
</dbReference>
<dbReference type="OrthoDB" id="10043757at2759"/>
<evidence type="ECO:0000256" key="6">
    <source>
        <dbReference type="ARBA" id="ARBA00022475"/>
    </source>
</evidence>
<comment type="similarity">
    <text evidence="4">Belongs to the spire family.</text>
</comment>
<evidence type="ECO:0000256" key="4">
    <source>
        <dbReference type="ARBA" id="ARBA00010956"/>
    </source>
</evidence>
<gene>
    <name evidence="16" type="ORF">DGYR_LOCUS10586</name>
</gene>
<dbReference type="EMBL" id="CAJFCJ010000018">
    <property type="protein sequence ID" value="CAD5122836.1"/>
    <property type="molecule type" value="Genomic_DNA"/>
</dbReference>
<keyword evidence="13" id="KW-0968">Cytoplasmic vesicle</keyword>
<keyword evidence="11" id="KW-0009">Actin-binding</keyword>
<evidence type="ECO:0000256" key="3">
    <source>
        <dbReference type="ARBA" id="ARBA00004413"/>
    </source>
</evidence>
<evidence type="ECO:0000256" key="11">
    <source>
        <dbReference type="ARBA" id="ARBA00023203"/>
    </source>
</evidence>
<dbReference type="PANTHER" id="PTHR21345:SF3">
    <property type="entry name" value="PROTEIN SPIRE"/>
    <property type="match status" value="1"/>
</dbReference>
<dbReference type="InterPro" id="IPR011019">
    <property type="entry name" value="KIND_dom"/>
</dbReference>
<keyword evidence="8" id="KW-0677">Repeat</keyword>
<evidence type="ECO:0000256" key="7">
    <source>
        <dbReference type="ARBA" id="ARBA00022490"/>
    </source>
</evidence>
<dbReference type="GO" id="GO:0051295">
    <property type="term" value="P:establishment of meiotic spindle localization"/>
    <property type="evidence" value="ECO:0007669"/>
    <property type="project" value="TreeGrafter"/>
</dbReference>
<keyword evidence="12" id="KW-0206">Cytoskeleton</keyword>
<dbReference type="PROSITE" id="PS51082">
    <property type="entry name" value="WH2"/>
    <property type="match status" value="1"/>
</dbReference>
<proteinExistence type="inferred from homology"/>
<evidence type="ECO:0000256" key="8">
    <source>
        <dbReference type="ARBA" id="ARBA00022737"/>
    </source>
</evidence>
<dbReference type="GO" id="GO:0045010">
    <property type="term" value="P:actin nucleation"/>
    <property type="evidence" value="ECO:0007669"/>
    <property type="project" value="InterPro"/>
</dbReference>
<accession>A0A7I8W3R5</accession>
<evidence type="ECO:0000256" key="2">
    <source>
        <dbReference type="ARBA" id="ARBA00004245"/>
    </source>
</evidence>
<reference evidence="16 17" key="1">
    <citation type="submission" date="2020-08" db="EMBL/GenBank/DDBJ databases">
        <authorList>
            <person name="Hejnol A."/>
        </authorList>
    </citation>
    <scope>NUCLEOTIDE SEQUENCE [LARGE SCALE GENOMIC DNA]</scope>
</reference>
<keyword evidence="7" id="KW-0963">Cytoplasm</keyword>
<dbReference type="GO" id="GO:0008017">
    <property type="term" value="F:microtubule binding"/>
    <property type="evidence" value="ECO:0007669"/>
    <property type="project" value="TreeGrafter"/>
</dbReference>
<dbReference type="Proteomes" id="UP000549394">
    <property type="component" value="Unassembled WGS sequence"/>
</dbReference>
<dbReference type="InterPro" id="IPR029901">
    <property type="entry name" value="Spire"/>
</dbReference>
<protein>
    <submittedName>
        <fullName evidence="16">DgyrCDS11240</fullName>
    </submittedName>
</protein>
<dbReference type="Gene3D" id="1.10.510.10">
    <property type="entry name" value="Transferase(Phosphotransferase) domain 1"/>
    <property type="match status" value="1"/>
</dbReference>
<dbReference type="GO" id="GO:0030041">
    <property type="term" value="P:actin filament polymerization"/>
    <property type="evidence" value="ECO:0007669"/>
    <property type="project" value="TreeGrafter"/>
</dbReference>
<evidence type="ECO:0000256" key="9">
    <source>
        <dbReference type="ARBA" id="ARBA00022927"/>
    </source>
</evidence>
<dbReference type="GO" id="GO:0005886">
    <property type="term" value="C:plasma membrane"/>
    <property type="evidence" value="ECO:0007669"/>
    <property type="project" value="UniProtKB-SubCell"/>
</dbReference>